<accession>A0ABU6XPV1</accession>
<organism evidence="1 2">
    <name type="scientific">Stylosanthes scabra</name>
    <dbReference type="NCBI Taxonomy" id="79078"/>
    <lineage>
        <taxon>Eukaryota</taxon>
        <taxon>Viridiplantae</taxon>
        <taxon>Streptophyta</taxon>
        <taxon>Embryophyta</taxon>
        <taxon>Tracheophyta</taxon>
        <taxon>Spermatophyta</taxon>
        <taxon>Magnoliopsida</taxon>
        <taxon>eudicotyledons</taxon>
        <taxon>Gunneridae</taxon>
        <taxon>Pentapetalae</taxon>
        <taxon>rosids</taxon>
        <taxon>fabids</taxon>
        <taxon>Fabales</taxon>
        <taxon>Fabaceae</taxon>
        <taxon>Papilionoideae</taxon>
        <taxon>50 kb inversion clade</taxon>
        <taxon>dalbergioids sensu lato</taxon>
        <taxon>Dalbergieae</taxon>
        <taxon>Pterocarpus clade</taxon>
        <taxon>Stylosanthes</taxon>
    </lineage>
</organism>
<reference evidence="1 2" key="1">
    <citation type="journal article" date="2023" name="Plants (Basel)">
        <title>Bridging the Gap: Combining Genomics and Transcriptomics Approaches to Understand Stylosanthes scabra, an Orphan Legume from the Brazilian Caatinga.</title>
        <authorList>
            <person name="Ferreira-Neto J.R.C."/>
            <person name="da Silva M.D."/>
            <person name="Binneck E."/>
            <person name="de Melo N.F."/>
            <person name="da Silva R.H."/>
            <person name="de Melo A.L.T.M."/>
            <person name="Pandolfi V."/>
            <person name="Bustamante F.O."/>
            <person name="Brasileiro-Vidal A.C."/>
            <person name="Benko-Iseppon A.M."/>
        </authorList>
    </citation>
    <scope>NUCLEOTIDE SEQUENCE [LARGE SCALE GENOMIC DNA]</scope>
    <source>
        <tissue evidence="1">Leaves</tissue>
    </source>
</reference>
<sequence>MHKTNQYEFLFNVKTGKPYQAMRGHFMSLDQEANMDLVSNVIDQILVYAREGGGDNVSRADHKTSCLAFIVA</sequence>
<evidence type="ECO:0000313" key="1">
    <source>
        <dbReference type="EMBL" id="MED6199033.1"/>
    </source>
</evidence>
<evidence type="ECO:0000313" key="2">
    <source>
        <dbReference type="Proteomes" id="UP001341840"/>
    </source>
</evidence>
<dbReference type="EMBL" id="JASCZI010212297">
    <property type="protein sequence ID" value="MED6199033.1"/>
    <property type="molecule type" value="Genomic_DNA"/>
</dbReference>
<protein>
    <submittedName>
        <fullName evidence="1">Uncharacterized protein</fullName>
    </submittedName>
</protein>
<gene>
    <name evidence="1" type="ORF">PIB30_072172</name>
</gene>
<name>A0ABU6XPV1_9FABA</name>
<dbReference type="Proteomes" id="UP001341840">
    <property type="component" value="Unassembled WGS sequence"/>
</dbReference>
<comment type="caution">
    <text evidence="1">The sequence shown here is derived from an EMBL/GenBank/DDBJ whole genome shotgun (WGS) entry which is preliminary data.</text>
</comment>
<keyword evidence="2" id="KW-1185">Reference proteome</keyword>
<proteinExistence type="predicted"/>